<dbReference type="EMBL" id="CP013987">
    <property type="protein sequence ID" value="ALZ83165.1"/>
    <property type="molecule type" value="Genomic_DNA"/>
</dbReference>
<name>A0A0U4WM66_9PSED</name>
<dbReference type="Pfam" id="PF07729">
    <property type="entry name" value="FCD"/>
    <property type="match status" value="1"/>
</dbReference>
<accession>A0A0U4WM66</accession>
<organism evidence="5 6">
    <name type="scientific">Pseudomonas oryzihabitans</name>
    <dbReference type="NCBI Taxonomy" id="47885"/>
    <lineage>
        <taxon>Bacteria</taxon>
        <taxon>Pseudomonadati</taxon>
        <taxon>Pseudomonadota</taxon>
        <taxon>Gammaproteobacteria</taxon>
        <taxon>Pseudomonadales</taxon>
        <taxon>Pseudomonadaceae</taxon>
        <taxon>Pseudomonas</taxon>
    </lineage>
</organism>
<dbReference type="InterPro" id="IPR036390">
    <property type="entry name" value="WH_DNA-bd_sf"/>
</dbReference>
<dbReference type="PRINTS" id="PR00035">
    <property type="entry name" value="HTHGNTR"/>
</dbReference>
<dbReference type="KEGG" id="por:APT59_02740"/>
<sequence>MTTENTVDAIYERMKRTIQEGTWPPGGKLPSESELIQAFGVSRVTVRSAVQRLRGLGIVVSHQGKGTFVIEDLARHGLPSDNRPIMHLSRDEFDDMRVFRETVEFRCMALAVTHATEADLLRLEEALNRMLVSKDDYARYSQADFEFHYAIALASHNKIFIRAMDAIRPLYLYYLEELNRVLGITLESVNAHIQVYLALKHRDAEAAARTLNDAMSSNLDALQAQDAPRRP</sequence>
<keyword evidence="2" id="KW-0238">DNA-binding</keyword>
<dbReference type="RefSeq" id="WP_059313441.1">
    <property type="nucleotide sequence ID" value="NZ_CP013987.1"/>
</dbReference>
<dbReference type="Pfam" id="PF00392">
    <property type="entry name" value="GntR"/>
    <property type="match status" value="1"/>
</dbReference>
<feature type="domain" description="HTH gntR-type" evidence="4">
    <location>
        <begin position="4"/>
        <end position="72"/>
    </location>
</feature>
<dbReference type="Gene3D" id="1.20.120.530">
    <property type="entry name" value="GntR ligand-binding domain-like"/>
    <property type="match status" value="1"/>
</dbReference>
<evidence type="ECO:0000313" key="5">
    <source>
        <dbReference type="EMBL" id="ALZ83165.1"/>
    </source>
</evidence>
<dbReference type="InterPro" id="IPR036388">
    <property type="entry name" value="WH-like_DNA-bd_sf"/>
</dbReference>
<dbReference type="AlphaFoldDB" id="A0A0U4WM66"/>
<dbReference type="PROSITE" id="PS50949">
    <property type="entry name" value="HTH_GNTR"/>
    <property type="match status" value="1"/>
</dbReference>
<dbReference type="OrthoDB" id="5450856at2"/>
<dbReference type="Proteomes" id="UP000064137">
    <property type="component" value="Chromosome"/>
</dbReference>
<dbReference type="GO" id="GO:0003700">
    <property type="term" value="F:DNA-binding transcription factor activity"/>
    <property type="evidence" value="ECO:0007669"/>
    <property type="project" value="InterPro"/>
</dbReference>
<evidence type="ECO:0000313" key="6">
    <source>
        <dbReference type="Proteomes" id="UP000064137"/>
    </source>
</evidence>
<dbReference type="SMART" id="SM00345">
    <property type="entry name" value="HTH_GNTR"/>
    <property type="match status" value="1"/>
</dbReference>
<dbReference type="InterPro" id="IPR011711">
    <property type="entry name" value="GntR_C"/>
</dbReference>
<evidence type="ECO:0000256" key="2">
    <source>
        <dbReference type="ARBA" id="ARBA00023125"/>
    </source>
</evidence>
<dbReference type="SMART" id="SM00895">
    <property type="entry name" value="FCD"/>
    <property type="match status" value="1"/>
</dbReference>
<keyword evidence="3" id="KW-0804">Transcription</keyword>
<dbReference type="SUPFAM" id="SSF48008">
    <property type="entry name" value="GntR ligand-binding domain-like"/>
    <property type="match status" value="1"/>
</dbReference>
<dbReference type="PANTHER" id="PTHR43537">
    <property type="entry name" value="TRANSCRIPTIONAL REGULATOR, GNTR FAMILY"/>
    <property type="match status" value="1"/>
</dbReference>
<dbReference type="InterPro" id="IPR000524">
    <property type="entry name" value="Tscrpt_reg_HTH_GntR"/>
</dbReference>
<dbReference type="InterPro" id="IPR008920">
    <property type="entry name" value="TF_FadR/GntR_C"/>
</dbReference>
<dbReference type="Gene3D" id="1.10.10.10">
    <property type="entry name" value="Winged helix-like DNA-binding domain superfamily/Winged helix DNA-binding domain"/>
    <property type="match status" value="1"/>
</dbReference>
<dbReference type="PANTHER" id="PTHR43537:SF5">
    <property type="entry name" value="UXU OPERON TRANSCRIPTIONAL REGULATOR"/>
    <property type="match status" value="1"/>
</dbReference>
<proteinExistence type="predicted"/>
<dbReference type="CDD" id="cd07377">
    <property type="entry name" value="WHTH_GntR"/>
    <property type="match status" value="1"/>
</dbReference>
<keyword evidence="1" id="KW-0805">Transcription regulation</keyword>
<evidence type="ECO:0000256" key="1">
    <source>
        <dbReference type="ARBA" id="ARBA00023015"/>
    </source>
</evidence>
<protein>
    <submittedName>
        <fullName evidence="5">GntR family transcriptional regulator</fullName>
    </submittedName>
</protein>
<evidence type="ECO:0000256" key="3">
    <source>
        <dbReference type="ARBA" id="ARBA00023163"/>
    </source>
</evidence>
<dbReference type="SUPFAM" id="SSF46785">
    <property type="entry name" value="Winged helix' DNA-binding domain"/>
    <property type="match status" value="1"/>
</dbReference>
<evidence type="ECO:0000259" key="4">
    <source>
        <dbReference type="PROSITE" id="PS50949"/>
    </source>
</evidence>
<gene>
    <name evidence="5" type="ORF">APT59_02740</name>
</gene>
<dbReference type="GO" id="GO:0003677">
    <property type="term" value="F:DNA binding"/>
    <property type="evidence" value="ECO:0007669"/>
    <property type="project" value="UniProtKB-KW"/>
</dbReference>
<reference evidence="5 6" key="1">
    <citation type="submission" date="2016-01" db="EMBL/GenBank/DDBJ databases">
        <title>Annotation of Pseudomonas oryzihabitans USDA-ARS-USMARC-56511.</title>
        <authorList>
            <person name="Harhay G.P."/>
            <person name="Harhay D.M."/>
            <person name="Smith T.P.L."/>
            <person name="Bono J.L."/>
            <person name="Heaton M.P."/>
            <person name="Clawson M.L."/>
            <person name="Chitko-Mckown C.G."/>
            <person name="Capik S.F."/>
            <person name="DeDonder K.D."/>
            <person name="Apley M.D."/>
            <person name="Lubbers B.V."/>
            <person name="White B.J."/>
            <person name="Larson R.L."/>
        </authorList>
    </citation>
    <scope>NUCLEOTIDE SEQUENCE [LARGE SCALE GENOMIC DNA]</scope>
    <source>
        <strain evidence="5 6">USDA-ARS-USMARC-56511</strain>
    </source>
</reference>